<keyword evidence="3" id="KW-1185">Reference proteome</keyword>
<dbReference type="OrthoDB" id="9941568at2"/>
<proteinExistence type="predicted"/>
<protein>
    <submittedName>
        <fullName evidence="2">Uncharacterized protein</fullName>
    </submittedName>
</protein>
<dbReference type="EMBL" id="WTYQ01000003">
    <property type="protein sequence ID" value="MXP26480.1"/>
    <property type="molecule type" value="Genomic_DNA"/>
</dbReference>
<reference evidence="2 3" key="1">
    <citation type="submission" date="2019-12" db="EMBL/GenBank/DDBJ databases">
        <title>Genomic-based taxomic classification of the family Erythrobacteraceae.</title>
        <authorList>
            <person name="Xu L."/>
        </authorList>
    </citation>
    <scope>NUCLEOTIDE SEQUENCE [LARGE SCALE GENOMIC DNA]</scope>
    <source>
        <strain evidence="2 3">DSM 18604</strain>
    </source>
</reference>
<dbReference type="Proteomes" id="UP000460561">
    <property type="component" value="Unassembled WGS sequence"/>
</dbReference>
<feature type="signal peptide" evidence="1">
    <location>
        <begin position="1"/>
        <end position="25"/>
    </location>
</feature>
<dbReference type="RefSeq" id="WP_160739649.1">
    <property type="nucleotide sequence ID" value="NZ_WTYQ01000003.1"/>
</dbReference>
<sequence length="182" mass="19993">MFVRFITLSACALAGIVCGSFPADAQDGSGETHGQYYGSWEGSWNSDGNYDGVWSGTYYRAQPADTDSAQGESSFRYPEPERSGWISECSRRFLDARSVTGSARENSPVATHVRNQCEDYLSSYEAAYSQRYAAPRSGFRDEAAKAEAEPLPDSPKIRALKRRDTAYISSQNIASSAVTYSQ</sequence>
<gene>
    <name evidence="2" type="ORF">GRI39_10560</name>
</gene>
<organism evidence="2 3">
    <name type="scientific">Altericroceibacterium indicum</name>
    <dbReference type="NCBI Taxonomy" id="374177"/>
    <lineage>
        <taxon>Bacteria</taxon>
        <taxon>Pseudomonadati</taxon>
        <taxon>Pseudomonadota</taxon>
        <taxon>Alphaproteobacteria</taxon>
        <taxon>Sphingomonadales</taxon>
        <taxon>Erythrobacteraceae</taxon>
        <taxon>Altericroceibacterium</taxon>
    </lineage>
</organism>
<evidence type="ECO:0000313" key="2">
    <source>
        <dbReference type="EMBL" id="MXP26480.1"/>
    </source>
</evidence>
<keyword evidence="1" id="KW-0732">Signal</keyword>
<dbReference type="AlphaFoldDB" id="A0A845A8D5"/>
<accession>A0A845A8D5</accession>
<evidence type="ECO:0000256" key="1">
    <source>
        <dbReference type="SAM" id="SignalP"/>
    </source>
</evidence>
<name>A0A845A8D5_9SPHN</name>
<feature type="chain" id="PRO_5032574588" evidence="1">
    <location>
        <begin position="26"/>
        <end position="182"/>
    </location>
</feature>
<evidence type="ECO:0000313" key="3">
    <source>
        <dbReference type="Proteomes" id="UP000460561"/>
    </source>
</evidence>
<comment type="caution">
    <text evidence="2">The sequence shown here is derived from an EMBL/GenBank/DDBJ whole genome shotgun (WGS) entry which is preliminary data.</text>
</comment>